<reference evidence="1" key="1">
    <citation type="submission" date="2019-08" db="EMBL/GenBank/DDBJ databases">
        <authorList>
            <person name="Kucharzyk K."/>
            <person name="Murdoch R.W."/>
            <person name="Higgins S."/>
            <person name="Loffler F."/>
        </authorList>
    </citation>
    <scope>NUCLEOTIDE SEQUENCE</scope>
</reference>
<name>A0A645IFS0_9ZZZZ</name>
<dbReference type="EMBL" id="VSSQ01108417">
    <property type="protein sequence ID" value="MPN47144.1"/>
    <property type="molecule type" value="Genomic_DNA"/>
</dbReference>
<gene>
    <name evidence="1" type="ORF">SDC9_194744</name>
</gene>
<dbReference type="AlphaFoldDB" id="A0A645IFS0"/>
<comment type="caution">
    <text evidence="1">The sequence shown here is derived from an EMBL/GenBank/DDBJ whole genome shotgun (WGS) entry which is preliminary data.</text>
</comment>
<accession>A0A645IFS0</accession>
<proteinExistence type="predicted"/>
<evidence type="ECO:0000313" key="1">
    <source>
        <dbReference type="EMBL" id="MPN47144.1"/>
    </source>
</evidence>
<sequence length="112" mass="12189">MGYAEGFYRDIADQEGIPCFEDFFLLLANLAFDLVPSPGIGISLHEFFLLQKRPDAPCMIDVLMGHKQGCQLFSGSGGRFQSFVNLPAAYTGVHQDGCVLRFDQIAVPAASA</sequence>
<organism evidence="1">
    <name type="scientific">bioreactor metagenome</name>
    <dbReference type="NCBI Taxonomy" id="1076179"/>
    <lineage>
        <taxon>unclassified sequences</taxon>
        <taxon>metagenomes</taxon>
        <taxon>ecological metagenomes</taxon>
    </lineage>
</organism>
<protein>
    <submittedName>
        <fullName evidence="1">Uncharacterized protein</fullName>
    </submittedName>
</protein>